<dbReference type="AlphaFoldDB" id="A0A6L6QG89"/>
<dbReference type="InterPro" id="IPR011006">
    <property type="entry name" value="CheY-like_superfamily"/>
</dbReference>
<organism evidence="16 17">
    <name type="scientific">Massilia eburnea</name>
    <dbReference type="NCBI Taxonomy" id="1776165"/>
    <lineage>
        <taxon>Bacteria</taxon>
        <taxon>Pseudomonadati</taxon>
        <taxon>Pseudomonadota</taxon>
        <taxon>Betaproteobacteria</taxon>
        <taxon>Burkholderiales</taxon>
        <taxon>Oxalobacteraceae</taxon>
        <taxon>Telluria group</taxon>
        <taxon>Massilia</taxon>
    </lineage>
</organism>
<evidence type="ECO:0000256" key="8">
    <source>
        <dbReference type="ARBA" id="ARBA00022777"/>
    </source>
</evidence>
<dbReference type="SUPFAM" id="SSF47384">
    <property type="entry name" value="Homodimeric domain of signal transducing histidine kinase"/>
    <property type="match status" value="1"/>
</dbReference>
<evidence type="ECO:0000313" key="16">
    <source>
        <dbReference type="EMBL" id="MTW11255.1"/>
    </source>
</evidence>
<evidence type="ECO:0000256" key="11">
    <source>
        <dbReference type="ARBA" id="ARBA00023136"/>
    </source>
</evidence>
<gene>
    <name evidence="16" type="ORF">GM658_11690</name>
</gene>
<dbReference type="GO" id="GO:0005886">
    <property type="term" value="C:plasma membrane"/>
    <property type="evidence" value="ECO:0007669"/>
    <property type="project" value="UniProtKB-SubCell"/>
</dbReference>
<evidence type="ECO:0000256" key="12">
    <source>
        <dbReference type="PROSITE-ProRule" id="PRU00169"/>
    </source>
</evidence>
<evidence type="ECO:0000256" key="7">
    <source>
        <dbReference type="ARBA" id="ARBA00022741"/>
    </source>
</evidence>
<dbReference type="CDD" id="cd00082">
    <property type="entry name" value="HisKA"/>
    <property type="match status" value="1"/>
</dbReference>
<evidence type="ECO:0000259" key="15">
    <source>
        <dbReference type="PROSITE" id="PS50110"/>
    </source>
</evidence>
<dbReference type="InterPro" id="IPR036890">
    <property type="entry name" value="HATPase_C_sf"/>
</dbReference>
<evidence type="ECO:0000259" key="14">
    <source>
        <dbReference type="PROSITE" id="PS50109"/>
    </source>
</evidence>
<proteinExistence type="predicted"/>
<sequence length="398" mass="43510">MTEVRKQRILIVDDQSAHTVALCDVLRQYQFDAEGCGSAESALDLLRSEPFDLMLSDLNMPGMDGIGLVKAALQHDPDLACIIMTGEGSIATAVRAMQGGALDYIVKPFKASSLLPVLARAQATRSLRMANAELERQVRQNVMELAEANHRLEQARLAAEHANAEKSRFLSNMSHELRTPLNGILGFAQILAADKLPATQLEKQRFARNIVQSGQHLLKLVNEILDLARIEAGKVPLAMEAVDLPTVLQECRMMVTPLAAKRDISLGFGMVPQKSLRADRTRLVQVLINLLSNAIKYNHEQGRVAVDCSAANGSHIRISVSDTGPGLDPDQMQHIFQPFHRLGRDEEEEGSGLGLALTRRVVEAMQGAIGVESEPGAGSTFWVELPLAPETTQREQHA</sequence>
<dbReference type="PROSITE" id="PS50109">
    <property type="entry name" value="HIS_KIN"/>
    <property type="match status" value="1"/>
</dbReference>
<dbReference type="Pfam" id="PF00512">
    <property type="entry name" value="HisKA"/>
    <property type="match status" value="1"/>
</dbReference>
<dbReference type="EC" id="2.7.13.3" evidence="3"/>
<evidence type="ECO:0000256" key="2">
    <source>
        <dbReference type="ARBA" id="ARBA00004236"/>
    </source>
</evidence>
<reference evidence="16 17" key="1">
    <citation type="submission" date="2019-11" db="EMBL/GenBank/DDBJ databases">
        <title>Type strains purchased from KCTC, JCM and DSMZ.</title>
        <authorList>
            <person name="Lu H."/>
        </authorList>
    </citation>
    <scope>NUCLEOTIDE SEQUENCE [LARGE SCALE GENOMIC DNA]</scope>
    <source>
        <strain evidence="16 17">JCM 31587</strain>
    </source>
</reference>
<comment type="subcellular location">
    <subcellularLocation>
        <location evidence="2">Cell membrane</location>
    </subcellularLocation>
</comment>
<keyword evidence="13" id="KW-0175">Coiled coil</keyword>
<keyword evidence="17" id="KW-1185">Reference proteome</keyword>
<dbReference type="InterPro" id="IPR001789">
    <property type="entry name" value="Sig_transdc_resp-reg_receiver"/>
</dbReference>
<keyword evidence="11" id="KW-0472">Membrane</keyword>
<dbReference type="SMART" id="SM00448">
    <property type="entry name" value="REC"/>
    <property type="match status" value="1"/>
</dbReference>
<dbReference type="PANTHER" id="PTHR43047:SF72">
    <property type="entry name" value="OSMOSENSING HISTIDINE PROTEIN KINASE SLN1"/>
    <property type="match status" value="1"/>
</dbReference>
<evidence type="ECO:0000256" key="5">
    <source>
        <dbReference type="ARBA" id="ARBA00022553"/>
    </source>
</evidence>
<keyword evidence="5 12" id="KW-0597">Phosphoprotein</keyword>
<dbReference type="InterPro" id="IPR005467">
    <property type="entry name" value="His_kinase_dom"/>
</dbReference>
<keyword evidence="6" id="KW-0808">Transferase</keyword>
<dbReference type="Gene3D" id="1.10.287.130">
    <property type="match status" value="1"/>
</dbReference>
<dbReference type="Pfam" id="PF00072">
    <property type="entry name" value="Response_reg"/>
    <property type="match status" value="1"/>
</dbReference>
<keyword evidence="4" id="KW-1003">Cell membrane</keyword>
<keyword evidence="9" id="KW-0067">ATP-binding</keyword>
<dbReference type="Gene3D" id="3.30.565.10">
    <property type="entry name" value="Histidine kinase-like ATPase, C-terminal domain"/>
    <property type="match status" value="1"/>
</dbReference>
<dbReference type="Proteomes" id="UP000472320">
    <property type="component" value="Unassembled WGS sequence"/>
</dbReference>
<evidence type="ECO:0000256" key="13">
    <source>
        <dbReference type="SAM" id="Coils"/>
    </source>
</evidence>
<evidence type="ECO:0000256" key="10">
    <source>
        <dbReference type="ARBA" id="ARBA00023012"/>
    </source>
</evidence>
<dbReference type="PANTHER" id="PTHR43047">
    <property type="entry name" value="TWO-COMPONENT HISTIDINE PROTEIN KINASE"/>
    <property type="match status" value="1"/>
</dbReference>
<feature type="coiled-coil region" evidence="13">
    <location>
        <begin position="120"/>
        <end position="165"/>
    </location>
</feature>
<dbReference type="OrthoDB" id="9808408at2"/>
<dbReference type="SMART" id="SM00387">
    <property type="entry name" value="HATPase_c"/>
    <property type="match status" value="1"/>
</dbReference>
<comment type="caution">
    <text evidence="16">The sequence shown here is derived from an EMBL/GenBank/DDBJ whole genome shotgun (WGS) entry which is preliminary data.</text>
</comment>
<evidence type="ECO:0000256" key="3">
    <source>
        <dbReference type="ARBA" id="ARBA00012438"/>
    </source>
</evidence>
<dbReference type="InterPro" id="IPR003661">
    <property type="entry name" value="HisK_dim/P_dom"/>
</dbReference>
<dbReference type="EMBL" id="WNKX01000007">
    <property type="protein sequence ID" value="MTW11255.1"/>
    <property type="molecule type" value="Genomic_DNA"/>
</dbReference>
<accession>A0A6L6QG89</accession>
<evidence type="ECO:0000256" key="9">
    <source>
        <dbReference type="ARBA" id="ARBA00022840"/>
    </source>
</evidence>
<dbReference type="PROSITE" id="PS50110">
    <property type="entry name" value="RESPONSE_REGULATORY"/>
    <property type="match status" value="1"/>
</dbReference>
<evidence type="ECO:0000256" key="6">
    <source>
        <dbReference type="ARBA" id="ARBA00022679"/>
    </source>
</evidence>
<dbReference type="FunFam" id="3.30.565.10:FF:000023">
    <property type="entry name" value="PAS domain-containing sensor histidine kinase"/>
    <property type="match status" value="1"/>
</dbReference>
<evidence type="ECO:0000256" key="1">
    <source>
        <dbReference type="ARBA" id="ARBA00000085"/>
    </source>
</evidence>
<feature type="domain" description="Histidine kinase" evidence="14">
    <location>
        <begin position="172"/>
        <end position="389"/>
    </location>
</feature>
<dbReference type="InterPro" id="IPR036097">
    <property type="entry name" value="HisK_dim/P_sf"/>
</dbReference>
<dbReference type="GO" id="GO:0009927">
    <property type="term" value="F:histidine phosphotransfer kinase activity"/>
    <property type="evidence" value="ECO:0007669"/>
    <property type="project" value="TreeGrafter"/>
</dbReference>
<keyword evidence="10" id="KW-0902">Two-component regulatory system</keyword>
<protein>
    <recommendedName>
        <fullName evidence="3">histidine kinase</fullName>
        <ecNumber evidence="3">2.7.13.3</ecNumber>
    </recommendedName>
</protein>
<dbReference type="CDD" id="cd16922">
    <property type="entry name" value="HATPase_EvgS-ArcB-TorS-like"/>
    <property type="match status" value="1"/>
</dbReference>
<name>A0A6L6QG89_9BURK</name>
<feature type="domain" description="Response regulatory" evidence="15">
    <location>
        <begin position="8"/>
        <end position="122"/>
    </location>
</feature>
<dbReference type="SMART" id="SM00388">
    <property type="entry name" value="HisKA"/>
    <property type="match status" value="1"/>
</dbReference>
<dbReference type="InterPro" id="IPR004358">
    <property type="entry name" value="Sig_transdc_His_kin-like_C"/>
</dbReference>
<dbReference type="Gene3D" id="3.40.50.2300">
    <property type="match status" value="1"/>
</dbReference>
<evidence type="ECO:0000256" key="4">
    <source>
        <dbReference type="ARBA" id="ARBA00022475"/>
    </source>
</evidence>
<keyword evidence="8" id="KW-0418">Kinase</keyword>
<dbReference type="SUPFAM" id="SSF52172">
    <property type="entry name" value="CheY-like"/>
    <property type="match status" value="1"/>
</dbReference>
<dbReference type="PRINTS" id="PR00344">
    <property type="entry name" value="BCTRLSENSOR"/>
</dbReference>
<dbReference type="RefSeq" id="WP_155454211.1">
    <property type="nucleotide sequence ID" value="NZ_WNKX01000007.1"/>
</dbReference>
<dbReference type="Pfam" id="PF02518">
    <property type="entry name" value="HATPase_c"/>
    <property type="match status" value="1"/>
</dbReference>
<keyword evidence="7" id="KW-0547">Nucleotide-binding</keyword>
<dbReference type="SUPFAM" id="SSF55874">
    <property type="entry name" value="ATPase domain of HSP90 chaperone/DNA topoisomerase II/histidine kinase"/>
    <property type="match status" value="1"/>
</dbReference>
<dbReference type="InterPro" id="IPR003594">
    <property type="entry name" value="HATPase_dom"/>
</dbReference>
<dbReference type="GO" id="GO:0000155">
    <property type="term" value="F:phosphorelay sensor kinase activity"/>
    <property type="evidence" value="ECO:0007669"/>
    <property type="project" value="InterPro"/>
</dbReference>
<feature type="modified residue" description="4-aspartylphosphate" evidence="12">
    <location>
        <position position="57"/>
    </location>
</feature>
<comment type="catalytic activity">
    <reaction evidence="1">
        <text>ATP + protein L-histidine = ADP + protein N-phospho-L-histidine.</text>
        <dbReference type="EC" id="2.7.13.3"/>
    </reaction>
</comment>
<dbReference type="GO" id="GO:0005524">
    <property type="term" value="F:ATP binding"/>
    <property type="evidence" value="ECO:0007669"/>
    <property type="project" value="UniProtKB-KW"/>
</dbReference>
<evidence type="ECO:0000313" key="17">
    <source>
        <dbReference type="Proteomes" id="UP000472320"/>
    </source>
</evidence>